<dbReference type="Proteomes" id="UP001501490">
    <property type="component" value="Unassembled WGS sequence"/>
</dbReference>
<accession>A0ABP7ADL7</accession>
<organism evidence="1 2">
    <name type="scientific">Microlunatus ginsengisoli</name>
    <dbReference type="NCBI Taxonomy" id="363863"/>
    <lineage>
        <taxon>Bacteria</taxon>
        <taxon>Bacillati</taxon>
        <taxon>Actinomycetota</taxon>
        <taxon>Actinomycetes</taxon>
        <taxon>Propionibacteriales</taxon>
        <taxon>Propionibacteriaceae</taxon>
        <taxon>Microlunatus</taxon>
    </lineage>
</organism>
<comment type="caution">
    <text evidence="1">The sequence shown here is derived from an EMBL/GenBank/DDBJ whole genome shotgun (WGS) entry which is preliminary data.</text>
</comment>
<proteinExistence type="predicted"/>
<reference evidence="2" key="1">
    <citation type="journal article" date="2019" name="Int. J. Syst. Evol. Microbiol.">
        <title>The Global Catalogue of Microorganisms (GCM) 10K type strain sequencing project: providing services to taxonomists for standard genome sequencing and annotation.</title>
        <authorList>
            <consortium name="The Broad Institute Genomics Platform"/>
            <consortium name="The Broad Institute Genome Sequencing Center for Infectious Disease"/>
            <person name="Wu L."/>
            <person name="Ma J."/>
        </authorList>
    </citation>
    <scope>NUCLEOTIDE SEQUENCE [LARGE SCALE GENOMIC DNA]</scope>
    <source>
        <strain evidence="2">JCM 16929</strain>
    </source>
</reference>
<protein>
    <submittedName>
        <fullName evidence="1">Alpha-2,8-polysialyltransferase family protein</fullName>
    </submittedName>
</protein>
<evidence type="ECO:0000313" key="1">
    <source>
        <dbReference type="EMBL" id="GAA3629952.1"/>
    </source>
</evidence>
<gene>
    <name evidence="1" type="ORF">GCM10022236_35390</name>
</gene>
<dbReference type="EMBL" id="BAABAB010000026">
    <property type="protein sequence ID" value="GAA3629952.1"/>
    <property type="molecule type" value="Genomic_DNA"/>
</dbReference>
<name>A0ABP7ADL7_9ACTN</name>
<evidence type="ECO:0000313" key="2">
    <source>
        <dbReference type="Proteomes" id="UP001501490"/>
    </source>
</evidence>
<keyword evidence="2" id="KW-1185">Reference proteome</keyword>
<dbReference type="RefSeq" id="WP_344806994.1">
    <property type="nucleotide sequence ID" value="NZ_BAABAB010000026.1"/>
</dbReference>
<sequence length="411" mass="42651">MPDLGPNLPADDSARGATSAGTQVFVVTTPTGLATVCAALADGLFPGADRRVLLAGATVTGRASADLLEAFDAVRPLTDFALTAENPRTLVLPRSEVAPGPALAAAFPAARIDLYADGLAAYGPIRGPLAGGLDGRVDRLLHPDLVPGLRPVLSSGSAARRTPISTDAVRKATDRLAARSEPVAGAEAGSVGLVLGHYLSALGALDAAEEERLNLEAALAVRDLGAARIVFAAPAGQPSTVASLARRAAELGLELEVRFDQRSVESWLADPAVGFVAGCFPNGLSAADRLYGHAVRAVGVELLLHELQPAANGSRIPLALADQLYGERRGTLDVERLGVLVRAITYAMQPSTFRRYQYAAAEIATADPALLPRYLPVGRLLALGLAGPAGLRPAAARLVPRRLRRRVLAGR</sequence>